<name>A0A844ZK95_9SPHN</name>
<dbReference type="InterPro" id="IPR022028">
    <property type="entry name" value="DUF3604"/>
</dbReference>
<accession>A0A844ZK95</accession>
<comment type="caution">
    <text evidence="1">The sequence shown here is derived from an EMBL/GenBank/DDBJ whole genome shotgun (WGS) entry which is preliminary data.</text>
</comment>
<organism evidence="1 2">
    <name type="scientific">Alteraurantiacibacter aestuarii</name>
    <dbReference type="NCBI Taxonomy" id="650004"/>
    <lineage>
        <taxon>Bacteria</taxon>
        <taxon>Pseudomonadati</taxon>
        <taxon>Pseudomonadota</taxon>
        <taxon>Alphaproteobacteria</taxon>
        <taxon>Sphingomonadales</taxon>
        <taxon>Erythrobacteraceae</taxon>
        <taxon>Alteraurantiacibacter</taxon>
    </lineage>
</organism>
<dbReference type="PROSITE" id="PS51257">
    <property type="entry name" value="PROKAR_LIPOPROTEIN"/>
    <property type="match status" value="1"/>
</dbReference>
<gene>
    <name evidence="1" type="ORF">GRI32_01015</name>
</gene>
<keyword evidence="2" id="KW-1185">Reference proteome</keyword>
<evidence type="ECO:0000313" key="1">
    <source>
        <dbReference type="EMBL" id="MXO87317.1"/>
    </source>
</evidence>
<dbReference type="OrthoDB" id="543560at2"/>
<dbReference type="Proteomes" id="UP000435243">
    <property type="component" value="Unassembled WGS sequence"/>
</dbReference>
<protein>
    <submittedName>
        <fullName evidence="1">DUF3604 domain-containing protein</fullName>
    </submittedName>
</protein>
<dbReference type="Pfam" id="PF12228">
    <property type="entry name" value="DUF3604"/>
    <property type="match status" value="1"/>
</dbReference>
<dbReference type="RefSeq" id="WP_160589272.1">
    <property type="nucleotide sequence ID" value="NZ_BAAAFP010000002.1"/>
</dbReference>
<proteinExistence type="predicted"/>
<reference evidence="1 2" key="1">
    <citation type="submission" date="2019-12" db="EMBL/GenBank/DDBJ databases">
        <title>Genomic-based taxomic classification of the family Erythrobacteraceae.</title>
        <authorList>
            <person name="Xu L."/>
        </authorList>
    </citation>
    <scope>NUCLEOTIDE SEQUENCE [LARGE SCALE GENOMIC DNA]</scope>
    <source>
        <strain evidence="1 2">JCM 16339</strain>
    </source>
</reference>
<dbReference type="AlphaFoldDB" id="A0A844ZK95"/>
<dbReference type="EMBL" id="WTYY01000001">
    <property type="protein sequence ID" value="MXO87317.1"/>
    <property type="molecule type" value="Genomic_DNA"/>
</dbReference>
<sequence>MGRLLPVALAIAVAGCGQGTNGTAGADAEAPSLLNTGERQVFFGDLHLHTSYSLDAAAAKTNTTPDDAYLFAKGEQVDYLGRMLQRHTPLDFLAVTDHAEYLGTVRAAMAGEIPLPGDQDEWDRLFAHDGGATMFELFGMAVAGLYGESREGLVDPARSYEAWQDTIAAAQRHNNPGTFTAFVAFEYSPTYRANGAHLHRNVIFRGPDYPAMPFSALDSMNHEALWAYAETNRARGIESLMIPHNANLSDGLAFPYNDTYGQPMSVDYAARRAANEPLVEITQIKGTSETRPELSPDDEFADFEIINSDGDLAGAYVRTGLARGMELAEALGVNPFEQGFVGATDFHSGISSTEEDNYPGALGLSDDHANAAAILGDVSPVIGSPLANLSASGLTGVWAEENTRESLFAAFQRRETFATSGPRMRVRLFAGWSDPSSFADSADWATRAYQWGVPMGGNLAAPPAGSTGPTLIVQAARDPESGNLDRIQIVKVWREDGRSLERIYNVAWSGDRLQGEDGRLPAVGNTVDAGTATFTNTIGTAELIGSWTDPDFDPGQRAFYYARVLEIPTPRWATYLSVASGIALAPETKPWLQERAWTSPVYYTPASGV</sequence>
<evidence type="ECO:0000313" key="2">
    <source>
        <dbReference type="Proteomes" id="UP000435243"/>
    </source>
</evidence>
<dbReference type="Gene3D" id="3.20.20.140">
    <property type="entry name" value="Metal-dependent hydrolases"/>
    <property type="match status" value="1"/>
</dbReference>